<dbReference type="PATRIC" id="fig|1182568.3.peg.1329"/>
<evidence type="ECO:0000313" key="2">
    <source>
        <dbReference type="EMBL" id="ANE43455.1"/>
    </source>
</evidence>
<accession>A0A172T8V1</accession>
<name>A0A172T8V1_9DEIO</name>
<keyword evidence="1" id="KW-0812">Transmembrane</keyword>
<keyword evidence="3" id="KW-1185">Reference proteome</keyword>
<organism evidence="2 3">
    <name type="scientific">Deinococcus puniceus</name>
    <dbReference type="NCBI Taxonomy" id="1182568"/>
    <lineage>
        <taxon>Bacteria</taxon>
        <taxon>Thermotogati</taxon>
        <taxon>Deinococcota</taxon>
        <taxon>Deinococci</taxon>
        <taxon>Deinococcales</taxon>
        <taxon>Deinococcaceae</taxon>
        <taxon>Deinococcus</taxon>
    </lineage>
</organism>
<dbReference type="Pfam" id="PF09988">
    <property type="entry name" value="DUF2227"/>
    <property type="match status" value="1"/>
</dbReference>
<evidence type="ECO:0000313" key="3">
    <source>
        <dbReference type="Proteomes" id="UP000077363"/>
    </source>
</evidence>
<protein>
    <submittedName>
        <fullName evidence="2">Hydrolase</fullName>
    </submittedName>
</protein>
<feature type="transmembrane region" description="Helical" evidence="1">
    <location>
        <begin position="103"/>
        <end position="124"/>
    </location>
</feature>
<sequence length="179" mass="19516">MGGVPSGRVHNLINVAVYSVLAGGVLLASSQNVLTIPPVQAVYFTLAYAAGTFLLSPDLDLAEGHVNSKRYWGVLGFLWAPYGMMFSHRGISHTWVVGPLTRLVYLGLMVGIVVGLLSLVFPGIRLPALPEASGVAALWPALWPLLLGYYLSQWLHLMADGVRPDHGMRHGMKKIRKRF</sequence>
<gene>
    <name evidence="2" type="ORF">SU48_06390</name>
</gene>
<dbReference type="PANTHER" id="PTHR39085:SF1">
    <property type="entry name" value="SLL0924 PROTEIN"/>
    <property type="match status" value="1"/>
</dbReference>
<dbReference type="OrthoDB" id="69351at2"/>
<dbReference type="KEGG" id="dpu:SU48_06390"/>
<dbReference type="InterPro" id="IPR019250">
    <property type="entry name" value="DUF2227_metal-bd"/>
</dbReference>
<feature type="transmembrane region" description="Helical" evidence="1">
    <location>
        <begin position="41"/>
        <end position="59"/>
    </location>
</feature>
<dbReference type="GO" id="GO:0016787">
    <property type="term" value="F:hydrolase activity"/>
    <property type="evidence" value="ECO:0007669"/>
    <property type="project" value="UniProtKB-KW"/>
</dbReference>
<evidence type="ECO:0000256" key="1">
    <source>
        <dbReference type="SAM" id="Phobius"/>
    </source>
</evidence>
<dbReference type="PANTHER" id="PTHR39085">
    <property type="entry name" value="SLL0924 PROTEIN"/>
    <property type="match status" value="1"/>
</dbReference>
<feature type="transmembrane region" description="Helical" evidence="1">
    <location>
        <begin position="71"/>
        <end position="91"/>
    </location>
</feature>
<dbReference type="AlphaFoldDB" id="A0A172T8V1"/>
<keyword evidence="1" id="KW-1133">Transmembrane helix</keyword>
<keyword evidence="2" id="KW-0378">Hydrolase</keyword>
<proteinExistence type="predicted"/>
<dbReference type="Proteomes" id="UP000077363">
    <property type="component" value="Chromosome"/>
</dbReference>
<keyword evidence="1" id="KW-0472">Membrane</keyword>
<dbReference type="STRING" id="1182568.SU48_06390"/>
<reference evidence="2 3" key="1">
    <citation type="submission" date="2015-01" db="EMBL/GenBank/DDBJ databases">
        <title>Deinococcus puniceus/DY1/ whole genome sequencing.</title>
        <authorList>
            <person name="Kim M.K."/>
            <person name="Srinivasan S."/>
            <person name="Lee J.-J."/>
        </authorList>
    </citation>
    <scope>NUCLEOTIDE SEQUENCE [LARGE SCALE GENOMIC DNA]</scope>
    <source>
        <strain evidence="2 3">DY1</strain>
    </source>
</reference>
<feature type="transmembrane region" description="Helical" evidence="1">
    <location>
        <begin position="136"/>
        <end position="159"/>
    </location>
</feature>
<feature type="transmembrane region" description="Helical" evidence="1">
    <location>
        <begin position="12"/>
        <end position="29"/>
    </location>
</feature>
<dbReference type="RefSeq" id="WP_064014522.1">
    <property type="nucleotide sequence ID" value="NZ_CP011387.1"/>
</dbReference>
<dbReference type="EMBL" id="CP011387">
    <property type="protein sequence ID" value="ANE43455.1"/>
    <property type="molecule type" value="Genomic_DNA"/>
</dbReference>